<dbReference type="InterPro" id="IPR006311">
    <property type="entry name" value="TAT_signal"/>
</dbReference>
<accession>A0A5N5RHF2</accession>
<evidence type="ECO:0000256" key="1">
    <source>
        <dbReference type="SAM" id="MobiDB-lite"/>
    </source>
</evidence>
<keyword evidence="2" id="KW-1133">Transmembrane helix</keyword>
<keyword evidence="2" id="KW-0472">Membrane</keyword>
<dbReference type="OrthoDB" id="9798386at2"/>
<dbReference type="PROSITE" id="PS51318">
    <property type="entry name" value="TAT"/>
    <property type="match status" value="1"/>
</dbReference>
<evidence type="ECO:0000313" key="4">
    <source>
        <dbReference type="EMBL" id="KAB5606360.1"/>
    </source>
</evidence>
<dbReference type="Proteomes" id="UP000326336">
    <property type="component" value="Unassembled WGS sequence"/>
</dbReference>
<evidence type="ECO:0000256" key="2">
    <source>
        <dbReference type="SAM" id="Phobius"/>
    </source>
</evidence>
<evidence type="ECO:0000313" key="5">
    <source>
        <dbReference type="Proteomes" id="UP000326336"/>
    </source>
</evidence>
<proteinExistence type="predicted"/>
<sequence>MTTITEQGGAKRRRWTTRAAALIASAAVALGGFALPTVAGAVEPTPTAASQTPATEDTAFDYYAGIAGLPSDHVFENITLERLEDILANGDGNYAILIGGTWDANVTKALPAIDKAAKANGVKKVYNFDPHLDNAGDTTLVDINDKTNKVEAFAKRFQETIGTYKLESLQSKDASKVVDLPTLFTYNRAASGDRVLSRIAGAAAVADEAQDAKVLSAIANKAATRTNGQFYVDYYLNHVAQGSASVFKAGEENNVNLVSVTYGELEKILKSEGNHYIFFGATWCGNTYATIRYVNQEARKYGVKHVYTFDTILDNKSGKDSPFHIRDNYSKNATGDHPLADLYTHLVNTYLPNLVTEDGVHGVIDSKGVGATRLQVPLLLHYNKDNKAQLAGTDQPAGPITDEVVDYHGTKYNVDTKPQPTALEYMLTWVGTTYDDAKIIPGGYAIRGDDLKPAKNYGRTVNNDRDAYIAQLDHFYSLIAARARVAEAKAVSLKGYGDAKVKAYNAAIAKAEATLANKNATIDATDGASADLAAAYQALTAQGGNNGGSNNGGTNNGGSNNGGSNNTGNNGGNTGSGNHNTGSNKGDGGNRVISAETKGGNDSLANTGSSITTAFGIALALLATASVSLIASRRLFARKA</sequence>
<evidence type="ECO:0008006" key="6">
    <source>
        <dbReference type="Google" id="ProtNLM"/>
    </source>
</evidence>
<dbReference type="RefSeq" id="WP_151917177.1">
    <property type="nucleotide sequence ID" value="NZ_RQSP01000027.1"/>
</dbReference>
<keyword evidence="5" id="KW-1185">Reference proteome</keyword>
<protein>
    <recommendedName>
        <fullName evidence="6">LPXTG cell wall anchor domain-containing protein</fullName>
    </recommendedName>
</protein>
<keyword evidence="3" id="KW-0732">Signal</keyword>
<feature type="transmembrane region" description="Helical" evidence="2">
    <location>
        <begin position="611"/>
        <end position="631"/>
    </location>
</feature>
<feature type="chain" id="PRO_5024982296" description="LPXTG cell wall anchor domain-containing protein" evidence="3">
    <location>
        <begin position="42"/>
        <end position="640"/>
    </location>
</feature>
<reference evidence="4 5" key="1">
    <citation type="journal article" date="2019" name="Int. J. Syst. Evol. Microbiol.">
        <title>Bifidobacterium jacchi sp. nov., isolated from the faeces of a baby common marmoset (Callithrix jacchus).</title>
        <authorList>
            <person name="Modesto M."/>
            <person name="Watanabe K."/>
            <person name="Arita M."/>
            <person name="Satti M."/>
            <person name="Oki K."/>
            <person name="Sciavilla P."/>
            <person name="Patavino C."/>
            <person name="Camma C."/>
            <person name="Michelini S."/>
            <person name="Sgorbati B."/>
            <person name="Mattarelli P."/>
        </authorList>
    </citation>
    <scope>NUCLEOTIDE SEQUENCE [LARGE SCALE GENOMIC DNA]</scope>
    <source>
        <strain evidence="4 5">MRM 9.3</strain>
    </source>
</reference>
<feature type="signal peptide" evidence="3">
    <location>
        <begin position="1"/>
        <end position="41"/>
    </location>
</feature>
<keyword evidence="2" id="KW-0812">Transmembrane</keyword>
<feature type="compositionally biased region" description="Gly residues" evidence="1">
    <location>
        <begin position="544"/>
        <end position="561"/>
    </location>
</feature>
<feature type="region of interest" description="Disordered" evidence="1">
    <location>
        <begin position="544"/>
        <end position="606"/>
    </location>
</feature>
<organism evidence="4 5">
    <name type="scientific">Bifidobacterium jacchi</name>
    <dbReference type="NCBI Taxonomy" id="2490545"/>
    <lineage>
        <taxon>Bacteria</taxon>
        <taxon>Bacillati</taxon>
        <taxon>Actinomycetota</taxon>
        <taxon>Actinomycetes</taxon>
        <taxon>Bifidobacteriales</taxon>
        <taxon>Bifidobacteriaceae</taxon>
        <taxon>Bifidobacterium</taxon>
    </lineage>
</organism>
<dbReference type="AlphaFoldDB" id="A0A5N5RHF2"/>
<dbReference type="EMBL" id="RQSP01000027">
    <property type="protein sequence ID" value="KAB5606360.1"/>
    <property type="molecule type" value="Genomic_DNA"/>
</dbReference>
<gene>
    <name evidence="4" type="ORF">EHS19_07665</name>
</gene>
<name>A0A5N5RHF2_9BIFI</name>
<comment type="caution">
    <text evidence="4">The sequence shown here is derived from an EMBL/GenBank/DDBJ whole genome shotgun (WGS) entry which is preliminary data.</text>
</comment>
<evidence type="ECO:0000256" key="3">
    <source>
        <dbReference type="SAM" id="SignalP"/>
    </source>
</evidence>